<dbReference type="InterPro" id="IPR039672">
    <property type="entry name" value="MFS_2"/>
</dbReference>
<organism evidence="3 4">
    <name type="scientific">Paragonimus westermani</name>
    <dbReference type="NCBI Taxonomy" id="34504"/>
    <lineage>
        <taxon>Eukaryota</taxon>
        <taxon>Metazoa</taxon>
        <taxon>Spiralia</taxon>
        <taxon>Lophotrochozoa</taxon>
        <taxon>Platyhelminthes</taxon>
        <taxon>Trematoda</taxon>
        <taxon>Digenea</taxon>
        <taxon>Plagiorchiida</taxon>
        <taxon>Troglotremata</taxon>
        <taxon>Troglotrematidae</taxon>
        <taxon>Paragonimus</taxon>
    </lineage>
</organism>
<dbReference type="EMBL" id="QNGE01002206">
    <property type="protein sequence ID" value="KAA3675992.1"/>
    <property type="molecule type" value="Genomic_DNA"/>
</dbReference>
<dbReference type="PANTHER" id="PTHR11328">
    <property type="entry name" value="MAJOR FACILITATOR SUPERFAMILY DOMAIN-CONTAINING PROTEIN"/>
    <property type="match status" value="1"/>
</dbReference>
<keyword evidence="4" id="KW-1185">Reference proteome</keyword>
<evidence type="ECO:0000256" key="1">
    <source>
        <dbReference type="ARBA" id="ARBA00008335"/>
    </source>
</evidence>
<evidence type="ECO:0000313" key="4">
    <source>
        <dbReference type="Proteomes" id="UP000324629"/>
    </source>
</evidence>
<reference evidence="3 4" key="1">
    <citation type="journal article" date="2019" name="Gigascience">
        <title>Whole-genome sequence of the oriental lung fluke Paragonimus westermani.</title>
        <authorList>
            <person name="Oey H."/>
            <person name="Zakrzewski M."/>
            <person name="Narain K."/>
            <person name="Devi K.R."/>
            <person name="Agatsuma T."/>
            <person name="Nawaratna S."/>
            <person name="Gobert G.N."/>
            <person name="Jones M.K."/>
            <person name="Ragan M.A."/>
            <person name="McManus D.P."/>
            <person name="Krause L."/>
        </authorList>
    </citation>
    <scope>NUCLEOTIDE SEQUENCE [LARGE SCALE GENOMIC DNA]</scope>
    <source>
        <strain evidence="3 4">IND2009</strain>
    </source>
</reference>
<evidence type="ECO:0008006" key="5">
    <source>
        <dbReference type="Google" id="ProtNLM"/>
    </source>
</evidence>
<feature type="transmembrane region" description="Helical" evidence="2">
    <location>
        <begin position="119"/>
        <end position="139"/>
    </location>
</feature>
<comment type="caution">
    <text evidence="3">The sequence shown here is derived from an EMBL/GenBank/DDBJ whole genome shotgun (WGS) entry which is preliminary data.</text>
</comment>
<dbReference type="PANTHER" id="PTHR11328:SF28">
    <property type="entry name" value="MAJOR FACILITATOR SUPERFAMILY DOMAIN-CONTAINING PROTEIN 12"/>
    <property type="match status" value="1"/>
</dbReference>
<keyword evidence="2" id="KW-1133">Transmembrane helix</keyword>
<protein>
    <recommendedName>
        <fullName evidence="5">Major facilitator superfamily domain-containing protein 12</fullName>
    </recommendedName>
</protein>
<proteinExistence type="inferred from homology"/>
<evidence type="ECO:0000256" key="2">
    <source>
        <dbReference type="SAM" id="Phobius"/>
    </source>
</evidence>
<dbReference type="Proteomes" id="UP000324629">
    <property type="component" value="Unassembled WGS sequence"/>
</dbReference>
<sequence length="171" mass="19240">MSLSWGVRFSYAVGHVLNDLCASVWFTYTLVFFKFGVNVPTTLAGTVVLVGQLADGLATPLVGYFSDRSHRDHSRPPYSPDQYERLSDGHQANSEDNVTVLQQHCGWRFLTWCPQGRKAWHFGGSLLVIFSFPLLFGSPVGSMNASTWAKMIYYLPVVTLFQASWFVSYEI</sequence>
<dbReference type="GO" id="GO:0005886">
    <property type="term" value="C:plasma membrane"/>
    <property type="evidence" value="ECO:0007669"/>
    <property type="project" value="TreeGrafter"/>
</dbReference>
<dbReference type="GO" id="GO:0008643">
    <property type="term" value="P:carbohydrate transport"/>
    <property type="evidence" value="ECO:0007669"/>
    <property type="project" value="InterPro"/>
</dbReference>
<feature type="transmembrane region" description="Helical" evidence="2">
    <location>
        <begin position="43"/>
        <end position="65"/>
    </location>
</feature>
<evidence type="ECO:0000313" key="3">
    <source>
        <dbReference type="EMBL" id="KAA3675992.1"/>
    </source>
</evidence>
<keyword evidence="2" id="KW-0812">Transmembrane</keyword>
<keyword evidence="2" id="KW-0472">Membrane</keyword>
<feature type="transmembrane region" description="Helical" evidence="2">
    <location>
        <begin position="151"/>
        <end position="169"/>
    </location>
</feature>
<comment type="similarity">
    <text evidence="1">Belongs to the major facilitator superfamily.</text>
</comment>
<accession>A0A5J4NKE4</accession>
<dbReference type="SUPFAM" id="SSF103473">
    <property type="entry name" value="MFS general substrate transporter"/>
    <property type="match status" value="1"/>
</dbReference>
<dbReference type="GO" id="GO:0015293">
    <property type="term" value="F:symporter activity"/>
    <property type="evidence" value="ECO:0007669"/>
    <property type="project" value="InterPro"/>
</dbReference>
<name>A0A5J4NKE4_9TREM</name>
<dbReference type="InterPro" id="IPR036259">
    <property type="entry name" value="MFS_trans_sf"/>
</dbReference>
<dbReference type="AlphaFoldDB" id="A0A5J4NKE4"/>
<feature type="transmembrane region" description="Helical" evidence="2">
    <location>
        <begin position="12"/>
        <end position="31"/>
    </location>
</feature>
<gene>
    <name evidence="3" type="ORF">DEA37_0010631</name>
</gene>